<keyword evidence="4" id="KW-1185">Reference proteome</keyword>
<dbReference type="STRING" id="218851.A0A2G5E0R3"/>
<protein>
    <recommendedName>
        <fullName evidence="5">Mesoderm development candidate 2</fullName>
    </recommendedName>
</protein>
<evidence type="ECO:0008006" key="5">
    <source>
        <dbReference type="Google" id="ProtNLM"/>
    </source>
</evidence>
<dbReference type="InParanoid" id="A0A2G5E0R3"/>
<evidence type="ECO:0000313" key="3">
    <source>
        <dbReference type="EMBL" id="PIA49301.1"/>
    </source>
</evidence>
<evidence type="ECO:0000256" key="2">
    <source>
        <dbReference type="SAM" id="SignalP"/>
    </source>
</evidence>
<organism evidence="3 4">
    <name type="scientific">Aquilegia coerulea</name>
    <name type="common">Rocky mountain columbine</name>
    <dbReference type="NCBI Taxonomy" id="218851"/>
    <lineage>
        <taxon>Eukaryota</taxon>
        <taxon>Viridiplantae</taxon>
        <taxon>Streptophyta</taxon>
        <taxon>Embryophyta</taxon>
        <taxon>Tracheophyta</taxon>
        <taxon>Spermatophyta</taxon>
        <taxon>Magnoliopsida</taxon>
        <taxon>Ranunculales</taxon>
        <taxon>Ranunculaceae</taxon>
        <taxon>Thalictroideae</taxon>
        <taxon>Aquilegia</taxon>
    </lineage>
</organism>
<feature type="compositionally biased region" description="Acidic residues" evidence="1">
    <location>
        <begin position="190"/>
        <end position="209"/>
    </location>
</feature>
<keyword evidence="2" id="KW-0732">Signal</keyword>
<dbReference type="OrthoDB" id="75833at2759"/>
<feature type="region of interest" description="Disordered" evidence="1">
    <location>
        <begin position="43"/>
        <end position="73"/>
    </location>
</feature>
<dbReference type="PANTHER" id="PTHR36357:SF1">
    <property type="entry name" value="OS03G0148300 PROTEIN"/>
    <property type="match status" value="1"/>
</dbReference>
<feature type="compositionally biased region" description="Basic and acidic residues" evidence="1">
    <location>
        <begin position="52"/>
        <end position="64"/>
    </location>
</feature>
<proteinExistence type="predicted"/>
<dbReference type="AlphaFoldDB" id="A0A2G5E0R3"/>
<name>A0A2G5E0R3_AQUCA</name>
<dbReference type="PANTHER" id="PTHR36357">
    <property type="entry name" value="OS03G0148300 PROTEIN"/>
    <property type="match status" value="1"/>
</dbReference>
<dbReference type="Proteomes" id="UP000230069">
    <property type="component" value="Unassembled WGS sequence"/>
</dbReference>
<gene>
    <name evidence="3" type="ORF">AQUCO_01300269v1</name>
</gene>
<evidence type="ECO:0000256" key="1">
    <source>
        <dbReference type="SAM" id="MobiDB-lite"/>
    </source>
</evidence>
<feature type="chain" id="PRO_5013700311" description="Mesoderm development candidate 2" evidence="2">
    <location>
        <begin position="23"/>
        <end position="218"/>
    </location>
</feature>
<accession>A0A2G5E0R3</accession>
<feature type="signal peptide" evidence="2">
    <location>
        <begin position="1"/>
        <end position="22"/>
    </location>
</feature>
<feature type="region of interest" description="Disordered" evidence="1">
    <location>
        <begin position="178"/>
        <end position="218"/>
    </location>
</feature>
<dbReference type="FunCoup" id="A0A2G5E0R3">
    <property type="interactions" value="64"/>
</dbReference>
<dbReference type="Gene3D" id="3.30.70.260">
    <property type="match status" value="1"/>
</dbReference>
<dbReference type="EMBL" id="KZ305030">
    <property type="protein sequence ID" value="PIA49301.1"/>
    <property type="molecule type" value="Genomic_DNA"/>
</dbReference>
<sequence length="218" mass="25313">MRMQRSFLTFLFLLILIFLQNGRFVRIAEGGKKKVHIPDELDDVEDDEEDEDWKKWGEKSKKDDEFDPPNMDPNMDPVTLQAEMMKRHQGPSFGFVKLRFGVKRSPDMVGEIAMKWTKVLKTGSIEAKFVAVDLSTLMFTMERGKDITESDLSSVSCFIFWQLIEFVLSDPEAYEVKIGNQKYRRPGDPPLDDSNEMEDSEQISDDLMEEQDHSKDEL</sequence>
<reference evidence="3 4" key="1">
    <citation type="submission" date="2017-09" db="EMBL/GenBank/DDBJ databases">
        <title>WGS assembly of Aquilegia coerulea Goldsmith.</title>
        <authorList>
            <person name="Hodges S."/>
            <person name="Kramer E."/>
            <person name="Nordborg M."/>
            <person name="Tomkins J."/>
            <person name="Borevitz J."/>
            <person name="Derieg N."/>
            <person name="Yan J."/>
            <person name="Mihaltcheva S."/>
            <person name="Hayes R.D."/>
            <person name="Rokhsar D."/>
        </authorList>
    </citation>
    <scope>NUCLEOTIDE SEQUENCE [LARGE SCALE GENOMIC DNA]</scope>
    <source>
        <strain evidence="4">cv. Goldsmith</strain>
    </source>
</reference>
<evidence type="ECO:0000313" key="4">
    <source>
        <dbReference type="Proteomes" id="UP000230069"/>
    </source>
</evidence>